<evidence type="ECO:0000256" key="4">
    <source>
        <dbReference type="ARBA" id="ARBA00022670"/>
    </source>
</evidence>
<evidence type="ECO:0000256" key="8">
    <source>
        <dbReference type="ARBA" id="ARBA00031559"/>
    </source>
</evidence>
<comment type="caution">
    <text evidence="9">The sequence shown here is derived from an EMBL/GenBank/DDBJ whole genome shotgun (WGS) entry which is preliminary data.</text>
</comment>
<dbReference type="PANTHER" id="PTHR23402:SF1">
    <property type="entry name" value="PYROGLUTAMYL-PEPTIDASE I"/>
    <property type="match status" value="1"/>
</dbReference>
<evidence type="ECO:0000256" key="7">
    <source>
        <dbReference type="ARBA" id="ARBA00030836"/>
    </source>
</evidence>
<protein>
    <recommendedName>
        <fullName evidence="2">Pyrrolidone-carboxylate peptidase</fullName>
    </recommendedName>
    <alternativeName>
        <fullName evidence="7">5-oxoprolyl-peptidase</fullName>
    </alternativeName>
    <alternativeName>
        <fullName evidence="8">Pyroglutamyl-peptidase I</fullName>
    </alternativeName>
</protein>
<evidence type="ECO:0000256" key="1">
    <source>
        <dbReference type="ARBA" id="ARBA00006641"/>
    </source>
</evidence>
<dbReference type="InterPro" id="IPR036440">
    <property type="entry name" value="Peptidase_C15-like_sf"/>
</dbReference>
<dbReference type="EMBL" id="BMOF01000047">
    <property type="protein sequence ID" value="GGK05538.1"/>
    <property type="molecule type" value="Genomic_DNA"/>
</dbReference>
<accession>A0A8J3BCV4</accession>
<evidence type="ECO:0000256" key="6">
    <source>
        <dbReference type="ARBA" id="ARBA00022807"/>
    </source>
</evidence>
<sequence length="211" mass="21832">MKTVLLAGFGPYGPYRLNPGEHVARLLNGQQVAGCPVTGVVLPVSYARAGEKLLRAVDDLQPDAVLVLELAPGLDRIALVRVAINCDDGGPDADGATRQDAPIVPGGPPAYFGTLPVRRLVDGLIQRGYPADIADAGGTFVGNHAAYCLLHHLNEKGLAAACGLVQLPATHEMAASSAARMPSWSMASLLEATRILIQVLAQGGGRTASPS</sequence>
<dbReference type="GO" id="GO:0006508">
    <property type="term" value="P:proteolysis"/>
    <property type="evidence" value="ECO:0007669"/>
    <property type="project" value="UniProtKB-KW"/>
</dbReference>
<proteinExistence type="inferred from homology"/>
<dbReference type="Gene3D" id="3.40.630.20">
    <property type="entry name" value="Peptidase C15, pyroglutamyl peptidase I-like"/>
    <property type="match status" value="1"/>
</dbReference>
<dbReference type="AlphaFoldDB" id="A0A8J3BCV4"/>
<evidence type="ECO:0000313" key="9">
    <source>
        <dbReference type="EMBL" id="GGK05538.1"/>
    </source>
</evidence>
<dbReference type="InterPro" id="IPR016125">
    <property type="entry name" value="Peptidase_C15-like"/>
</dbReference>
<dbReference type="SUPFAM" id="SSF53182">
    <property type="entry name" value="Pyrrolidone carboxyl peptidase (pyroglutamate aminopeptidase)"/>
    <property type="match status" value="1"/>
</dbReference>
<organism evidence="9 10">
    <name type="scientific">Calditerricola satsumensis</name>
    <dbReference type="NCBI Taxonomy" id="373054"/>
    <lineage>
        <taxon>Bacteria</taxon>
        <taxon>Bacillati</taxon>
        <taxon>Bacillota</taxon>
        <taxon>Bacilli</taxon>
        <taxon>Bacillales</taxon>
        <taxon>Bacillaceae</taxon>
        <taxon>Calditerricola</taxon>
    </lineage>
</organism>
<keyword evidence="6" id="KW-0788">Thiol protease</keyword>
<name>A0A8J3BCV4_9BACI</name>
<keyword evidence="3" id="KW-0963">Cytoplasm</keyword>
<dbReference type="CDD" id="cd00501">
    <property type="entry name" value="Peptidase_C15"/>
    <property type="match status" value="1"/>
</dbReference>
<keyword evidence="5" id="KW-0378">Hydrolase</keyword>
<reference evidence="9" key="1">
    <citation type="journal article" date="2014" name="Int. J. Syst. Evol. Microbiol.">
        <title>Complete genome sequence of Corynebacterium casei LMG S-19264T (=DSM 44701T), isolated from a smear-ripened cheese.</title>
        <authorList>
            <consortium name="US DOE Joint Genome Institute (JGI-PGF)"/>
            <person name="Walter F."/>
            <person name="Albersmeier A."/>
            <person name="Kalinowski J."/>
            <person name="Ruckert C."/>
        </authorList>
    </citation>
    <scope>NUCLEOTIDE SEQUENCE</scope>
    <source>
        <strain evidence="9">JCM 14719</strain>
    </source>
</reference>
<dbReference type="PANTHER" id="PTHR23402">
    <property type="entry name" value="PROTEASE FAMILY C15 PYROGLUTAMYL-PEPTIDASE I-RELATED"/>
    <property type="match status" value="1"/>
</dbReference>
<keyword evidence="4" id="KW-0645">Protease</keyword>
<evidence type="ECO:0000256" key="2">
    <source>
        <dbReference type="ARBA" id="ARBA00019191"/>
    </source>
</evidence>
<dbReference type="GO" id="GO:0016920">
    <property type="term" value="F:pyroglutamyl-peptidase activity"/>
    <property type="evidence" value="ECO:0007669"/>
    <property type="project" value="InterPro"/>
</dbReference>
<dbReference type="PRINTS" id="PR00706">
    <property type="entry name" value="PYROGLUPTASE"/>
</dbReference>
<evidence type="ECO:0000256" key="5">
    <source>
        <dbReference type="ARBA" id="ARBA00022801"/>
    </source>
</evidence>
<evidence type="ECO:0000256" key="3">
    <source>
        <dbReference type="ARBA" id="ARBA00022490"/>
    </source>
</evidence>
<comment type="similarity">
    <text evidence="1">Belongs to the peptidase C15 family.</text>
</comment>
<dbReference type="InterPro" id="IPR000816">
    <property type="entry name" value="Peptidase_C15"/>
</dbReference>
<dbReference type="GO" id="GO:0005829">
    <property type="term" value="C:cytosol"/>
    <property type="evidence" value="ECO:0007669"/>
    <property type="project" value="InterPro"/>
</dbReference>
<evidence type="ECO:0000313" key="10">
    <source>
        <dbReference type="Proteomes" id="UP000637720"/>
    </source>
</evidence>
<keyword evidence="10" id="KW-1185">Reference proteome</keyword>
<dbReference type="Pfam" id="PF01470">
    <property type="entry name" value="Peptidase_C15"/>
    <property type="match status" value="1"/>
</dbReference>
<gene>
    <name evidence="9" type="primary">pcp</name>
    <name evidence="9" type="ORF">GCM10007043_19520</name>
</gene>
<dbReference type="Proteomes" id="UP000637720">
    <property type="component" value="Unassembled WGS sequence"/>
</dbReference>
<reference evidence="9" key="2">
    <citation type="submission" date="2020-09" db="EMBL/GenBank/DDBJ databases">
        <authorList>
            <person name="Sun Q."/>
            <person name="Ohkuma M."/>
        </authorList>
    </citation>
    <scope>NUCLEOTIDE SEQUENCE</scope>
    <source>
        <strain evidence="9">JCM 14719</strain>
    </source>
</reference>
<dbReference type="RefSeq" id="WP_054670934.1">
    <property type="nucleotide sequence ID" value="NZ_BMOF01000047.1"/>
</dbReference>
<dbReference type="PIRSF" id="PIRSF015592">
    <property type="entry name" value="Prld-crbxl_pptds"/>
    <property type="match status" value="1"/>
</dbReference>